<dbReference type="Proteomes" id="UP000033876">
    <property type="component" value="Unassembled WGS sequence"/>
</dbReference>
<dbReference type="PATRIC" id="fig|1618742.3.peg.532"/>
<sequence>MKITYDKKVDALNLTLKEGVVKKTVEVSPEIFVDLDKNNNPLYLEIIGISEKIGKNFFNKLTIGKKSFKVPALA</sequence>
<dbReference type="InterPro" id="IPR019270">
    <property type="entry name" value="DUF2283"/>
</dbReference>
<organism evidence="1 2">
    <name type="scientific">Candidatus Nomurabacteria bacterium GW2011_GWB1_37_5</name>
    <dbReference type="NCBI Taxonomy" id="1618742"/>
    <lineage>
        <taxon>Bacteria</taxon>
        <taxon>Candidatus Nomuraibacteriota</taxon>
    </lineage>
</organism>
<comment type="caution">
    <text evidence="1">The sequence shown here is derived from an EMBL/GenBank/DDBJ whole genome shotgun (WGS) entry which is preliminary data.</text>
</comment>
<evidence type="ECO:0000313" key="1">
    <source>
        <dbReference type="EMBL" id="KKQ34957.1"/>
    </source>
</evidence>
<proteinExistence type="predicted"/>
<evidence type="ECO:0000313" key="2">
    <source>
        <dbReference type="Proteomes" id="UP000033876"/>
    </source>
</evidence>
<dbReference type="AlphaFoldDB" id="A0A0G0GY20"/>
<reference evidence="1 2" key="1">
    <citation type="journal article" date="2015" name="Nature">
        <title>rRNA introns, odd ribosomes, and small enigmatic genomes across a large radiation of phyla.</title>
        <authorList>
            <person name="Brown C.T."/>
            <person name="Hug L.A."/>
            <person name="Thomas B.C."/>
            <person name="Sharon I."/>
            <person name="Castelle C.J."/>
            <person name="Singh A."/>
            <person name="Wilkins M.J."/>
            <person name="Williams K.H."/>
            <person name="Banfield J.F."/>
        </authorList>
    </citation>
    <scope>NUCLEOTIDE SEQUENCE [LARGE SCALE GENOMIC DNA]</scope>
</reference>
<name>A0A0G0GY20_9BACT</name>
<gene>
    <name evidence="1" type="ORF">US50_C0030G0014</name>
</gene>
<dbReference type="Pfam" id="PF10049">
    <property type="entry name" value="DUF2283"/>
    <property type="match status" value="1"/>
</dbReference>
<evidence type="ECO:0008006" key="3">
    <source>
        <dbReference type="Google" id="ProtNLM"/>
    </source>
</evidence>
<accession>A0A0G0GY20</accession>
<dbReference type="EMBL" id="LBTF01000030">
    <property type="protein sequence ID" value="KKQ34957.1"/>
    <property type="molecule type" value="Genomic_DNA"/>
</dbReference>
<protein>
    <recommendedName>
        <fullName evidence="3">DUF2283 domain-containing protein</fullName>
    </recommendedName>
</protein>